<protein>
    <submittedName>
        <fullName evidence="2">Uncharacterized protein</fullName>
    </submittedName>
</protein>
<dbReference type="EMBL" id="VXIV02002969">
    <property type="protein sequence ID" value="KAF6021736.1"/>
    <property type="molecule type" value="Genomic_DNA"/>
</dbReference>
<comment type="caution">
    <text evidence="2">The sequence shown here is derived from an EMBL/GenBank/DDBJ whole genome shotgun (WGS) entry which is preliminary data.</text>
</comment>
<accession>A0A7J7J7U3</accession>
<sequence>MLRDTAISVTPGVSTHCHVVINVLAAATLDAVTAYNVKGYAERHVFSTPEMSIKTGRASGAVNTESVRGLVDCPALLCHVTTHRYDCQGMCGEPCPLMCFKCDQPREIENIRRHVSPQLADDISFLTKWILLADCMHLVPVEYMYDVVYRGPLASMIPCCPYRDCGKPVLNTRRYAAHTRPSNIGYSVDYHGPKNAGQENNSKKHVPIDIVFADLPMHHHQQHRNIPERSLTDPPNAPPLPPRLTLTSQNDNGLEKIQLQLKEVKIQNEIRQDFTLRNPDAEVSSSTEDSRLDWAGME</sequence>
<keyword evidence="3" id="KW-1185">Reference proteome</keyword>
<feature type="region of interest" description="Disordered" evidence="1">
    <location>
        <begin position="278"/>
        <end position="298"/>
    </location>
</feature>
<dbReference type="AlphaFoldDB" id="A0A7J7J7U3"/>
<feature type="region of interest" description="Disordered" evidence="1">
    <location>
        <begin position="219"/>
        <end position="248"/>
    </location>
</feature>
<proteinExistence type="predicted"/>
<reference evidence="2" key="1">
    <citation type="submission" date="2020-06" db="EMBL/GenBank/DDBJ databases">
        <title>Draft genome of Bugula neritina, a colonial animal packing powerful symbionts and potential medicines.</title>
        <authorList>
            <person name="Rayko M."/>
        </authorList>
    </citation>
    <scope>NUCLEOTIDE SEQUENCE [LARGE SCALE GENOMIC DNA]</scope>
    <source>
        <strain evidence="2">Kwan_BN1</strain>
    </source>
</reference>
<evidence type="ECO:0000313" key="3">
    <source>
        <dbReference type="Proteomes" id="UP000593567"/>
    </source>
</evidence>
<dbReference type="Proteomes" id="UP000593567">
    <property type="component" value="Unassembled WGS sequence"/>
</dbReference>
<name>A0A7J7J7U3_BUGNE</name>
<organism evidence="2 3">
    <name type="scientific">Bugula neritina</name>
    <name type="common">Brown bryozoan</name>
    <name type="synonym">Sertularia neritina</name>
    <dbReference type="NCBI Taxonomy" id="10212"/>
    <lineage>
        <taxon>Eukaryota</taxon>
        <taxon>Metazoa</taxon>
        <taxon>Spiralia</taxon>
        <taxon>Lophotrochozoa</taxon>
        <taxon>Bryozoa</taxon>
        <taxon>Gymnolaemata</taxon>
        <taxon>Cheilostomatida</taxon>
        <taxon>Flustrina</taxon>
        <taxon>Buguloidea</taxon>
        <taxon>Bugulidae</taxon>
        <taxon>Bugula</taxon>
    </lineage>
</organism>
<dbReference type="OrthoDB" id="2423195at2759"/>
<evidence type="ECO:0000256" key="1">
    <source>
        <dbReference type="SAM" id="MobiDB-lite"/>
    </source>
</evidence>
<gene>
    <name evidence="2" type="ORF">EB796_019958</name>
</gene>
<evidence type="ECO:0000313" key="2">
    <source>
        <dbReference type="EMBL" id="KAF6021736.1"/>
    </source>
</evidence>